<dbReference type="RefSeq" id="WP_192599257.1">
    <property type="nucleotide sequence ID" value="NZ_JADBEL010000014.1"/>
</dbReference>
<evidence type="ECO:0000313" key="2">
    <source>
        <dbReference type="EMBL" id="MBE1555551.1"/>
    </source>
</evidence>
<dbReference type="Proteomes" id="UP000658225">
    <property type="component" value="Unassembled WGS sequence"/>
</dbReference>
<reference evidence="2" key="1">
    <citation type="submission" date="2020-10" db="EMBL/GenBank/DDBJ databases">
        <title>Genomic Encyclopedia of Type Strains, Phase IV (KMG-IV): sequencing the most valuable type-strain genomes for metagenomic binning, comparative biology and taxonomic classification.</title>
        <authorList>
            <person name="Goeker M."/>
        </authorList>
    </citation>
    <scope>NUCLEOTIDE SEQUENCE</scope>
    <source>
        <strain evidence="2">DSM 13886</strain>
    </source>
</reference>
<keyword evidence="3" id="KW-1185">Reference proteome</keyword>
<evidence type="ECO:0000313" key="3">
    <source>
        <dbReference type="Proteomes" id="UP000658225"/>
    </source>
</evidence>
<feature type="repeat" description="TPR" evidence="1">
    <location>
        <begin position="69"/>
        <end position="102"/>
    </location>
</feature>
<dbReference type="SUPFAM" id="SSF48452">
    <property type="entry name" value="TPR-like"/>
    <property type="match status" value="1"/>
</dbReference>
<dbReference type="PROSITE" id="PS50293">
    <property type="entry name" value="TPR_REGION"/>
    <property type="match status" value="1"/>
</dbReference>
<dbReference type="AlphaFoldDB" id="A0A927MQK5"/>
<comment type="caution">
    <text evidence="2">The sequence shown here is derived from an EMBL/GenBank/DDBJ whole genome shotgun (WGS) entry which is preliminary data.</text>
</comment>
<dbReference type="SMART" id="SM00028">
    <property type="entry name" value="TPR"/>
    <property type="match status" value="2"/>
</dbReference>
<protein>
    <submittedName>
        <fullName evidence="2">Tetratricopeptide (TPR) repeat protein</fullName>
    </submittedName>
</protein>
<sequence length="250" mass="29189">MDKDLFKQLILWHEDGEYEKIIDRISEIPKSDRDYDLVSHLARALNNEDHYKEAIQQLLSIQEQGKDDSLWHFRMGYAYYYLGQHEEAVKAFERTIDLNPIDEVALVLLKSCLHFNNRDVHVEESSFPSDLQEFKACKEEKILDSMRSYITPEDDDDEEDFNQPYMDEDVDCCGFILDNFIDRLSVCGGEDEIMACVKSVVGQLNTINGRCGYELIETGERENLCEFIIRAANLAGYPTNEDVTEEWRDW</sequence>
<keyword evidence="1" id="KW-0802">TPR repeat</keyword>
<accession>A0A927MQK5</accession>
<evidence type="ECO:0000256" key="1">
    <source>
        <dbReference type="PROSITE-ProRule" id="PRU00339"/>
    </source>
</evidence>
<organism evidence="2 3">
    <name type="scientific">Sporosarcina limicola</name>
    <dbReference type="NCBI Taxonomy" id="34101"/>
    <lineage>
        <taxon>Bacteria</taxon>
        <taxon>Bacillati</taxon>
        <taxon>Bacillota</taxon>
        <taxon>Bacilli</taxon>
        <taxon>Bacillales</taxon>
        <taxon>Caryophanaceae</taxon>
        <taxon>Sporosarcina</taxon>
    </lineage>
</organism>
<dbReference type="InterPro" id="IPR011990">
    <property type="entry name" value="TPR-like_helical_dom_sf"/>
</dbReference>
<dbReference type="PROSITE" id="PS50005">
    <property type="entry name" value="TPR"/>
    <property type="match status" value="1"/>
</dbReference>
<dbReference type="Gene3D" id="1.25.40.10">
    <property type="entry name" value="Tetratricopeptide repeat domain"/>
    <property type="match status" value="1"/>
</dbReference>
<dbReference type="EMBL" id="JADBEL010000014">
    <property type="protein sequence ID" value="MBE1555551.1"/>
    <property type="molecule type" value="Genomic_DNA"/>
</dbReference>
<dbReference type="InterPro" id="IPR019734">
    <property type="entry name" value="TPR_rpt"/>
</dbReference>
<gene>
    <name evidence="2" type="ORF">H4683_002671</name>
</gene>
<name>A0A927MQK5_9BACL</name>
<proteinExistence type="predicted"/>
<dbReference type="Pfam" id="PF00515">
    <property type="entry name" value="TPR_1"/>
    <property type="match status" value="1"/>
</dbReference>